<keyword evidence="15" id="KW-1185">Reference proteome</keyword>
<dbReference type="GO" id="GO:0009097">
    <property type="term" value="P:isoleucine biosynthetic process"/>
    <property type="evidence" value="ECO:0007669"/>
    <property type="project" value="UniProtKB-UniPathway"/>
</dbReference>
<dbReference type="GO" id="GO:0000287">
    <property type="term" value="F:magnesium ion binding"/>
    <property type="evidence" value="ECO:0007669"/>
    <property type="project" value="InterPro"/>
</dbReference>
<evidence type="ECO:0000256" key="6">
    <source>
        <dbReference type="ARBA" id="ARBA00022827"/>
    </source>
</evidence>
<evidence type="ECO:0000313" key="15">
    <source>
        <dbReference type="Proteomes" id="UP000010988"/>
    </source>
</evidence>
<dbReference type="PANTHER" id="PTHR18968">
    <property type="entry name" value="THIAMINE PYROPHOSPHATE ENZYMES"/>
    <property type="match status" value="1"/>
</dbReference>
<evidence type="ECO:0000259" key="11">
    <source>
        <dbReference type="Pfam" id="PF00205"/>
    </source>
</evidence>
<dbReference type="InterPro" id="IPR029061">
    <property type="entry name" value="THDP-binding"/>
</dbReference>
<dbReference type="InterPro" id="IPR029035">
    <property type="entry name" value="DHS-like_NAD/FAD-binding_dom"/>
</dbReference>
<comment type="pathway">
    <text evidence="1">Amino-acid biosynthesis; L-isoleucine biosynthesis; L-isoleucine from 2-oxobutanoate: step 1/4.</text>
</comment>
<evidence type="ECO:0000313" key="14">
    <source>
        <dbReference type="EMBL" id="GAC47691.1"/>
    </source>
</evidence>
<comment type="pathway">
    <text evidence="2">Amino-acid biosynthesis; L-valine biosynthesis; L-valine from pyruvate: step 1/4.</text>
</comment>
<dbReference type="InterPro" id="IPR011766">
    <property type="entry name" value="TPP_enzyme_TPP-bd"/>
</dbReference>
<dbReference type="Pfam" id="PF00205">
    <property type="entry name" value="TPP_enzyme_M"/>
    <property type="match status" value="1"/>
</dbReference>
<reference evidence="14 15" key="1">
    <citation type="submission" date="2012-12" db="EMBL/GenBank/DDBJ databases">
        <title>Whole genome shotgun sequence of Gordonia aichiensis NBRC 108223.</title>
        <authorList>
            <person name="Isaki-Nakamura S."/>
            <person name="Hosoyama A."/>
            <person name="Tsuchikane K."/>
            <person name="Ando Y."/>
            <person name="Baba S."/>
            <person name="Ohji S."/>
            <person name="Hamada M."/>
            <person name="Tamura T."/>
            <person name="Yamazoe A."/>
            <person name="Yamazaki S."/>
            <person name="Fujita N."/>
        </authorList>
    </citation>
    <scope>NUCLEOTIDE SEQUENCE [LARGE SCALE GENOMIC DNA]</scope>
    <source>
        <strain evidence="14 15">NBRC 108223</strain>
    </source>
</reference>
<proteinExistence type="inferred from homology"/>
<dbReference type="CDD" id="cd07035">
    <property type="entry name" value="TPP_PYR_POX_like"/>
    <property type="match status" value="1"/>
</dbReference>
<keyword evidence="8" id="KW-0028">Amino-acid biosynthesis</keyword>
<dbReference type="GO" id="GO:0030976">
    <property type="term" value="F:thiamine pyrophosphate binding"/>
    <property type="evidence" value="ECO:0007669"/>
    <property type="project" value="InterPro"/>
</dbReference>
<comment type="catalytic activity">
    <reaction evidence="9">
        <text>2 pyruvate + H(+) = (2S)-2-acetolactate + CO2</text>
        <dbReference type="Rhea" id="RHEA:25249"/>
        <dbReference type="ChEBI" id="CHEBI:15361"/>
        <dbReference type="ChEBI" id="CHEBI:15378"/>
        <dbReference type="ChEBI" id="CHEBI:16526"/>
        <dbReference type="ChEBI" id="CHEBI:58476"/>
        <dbReference type="EC" id="2.2.1.6"/>
    </reaction>
</comment>
<dbReference type="AlphaFoldDB" id="L7KGS5"/>
<evidence type="ECO:0000256" key="9">
    <source>
        <dbReference type="ARBA" id="ARBA00048670"/>
    </source>
</evidence>
<dbReference type="GO" id="GO:0009099">
    <property type="term" value="P:L-valine biosynthetic process"/>
    <property type="evidence" value="ECO:0007669"/>
    <property type="project" value="UniProtKB-UniPathway"/>
</dbReference>
<dbReference type="InterPro" id="IPR045229">
    <property type="entry name" value="TPP_enz"/>
</dbReference>
<dbReference type="SUPFAM" id="SSF52518">
    <property type="entry name" value="Thiamin diphosphate-binding fold (THDP-binding)"/>
    <property type="match status" value="2"/>
</dbReference>
<dbReference type="SUPFAM" id="SSF52467">
    <property type="entry name" value="DHS-like NAD/FAD-binding domain"/>
    <property type="match status" value="1"/>
</dbReference>
<dbReference type="InterPro" id="IPR012000">
    <property type="entry name" value="Thiamin_PyroP_enz_cen_dom"/>
</dbReference>
<gene>
    <name evidence="14" type="primary">mdlC</name>
    <name evidence="14" type="ORF">GOACH_04_00870</name>
</gene>
<comment type="caution">
    <text evidence="14">The sequence shown here is derived from an EMBL/GenBank/DDBJ whole genome shotgun (WGS) entry which is preliminary data.</text>
</comment>
<sequence length="545" mass="58062">MTTVREATYQLLRELGITTVFGNPGSTEETFLQNFPDDFDFILLLHEESVISTADGYAQAMRRPVLVNVHTAAGVSNAMGGLLTAAANHTPLIVTAGQQTRDMLLLEPWLTNPAPEELTRPWTKWAYQPVRPQDIPAAFMRAVATALQPPAGPVFLSLPLDDWDTEIATPAAIRQVATRVAPDPTRIAEFAHALSHAENPVVVYGADIARGDGWAQAVALAERVGAPVYAAPASERAPFPEDHPLYAGGLPFAQGPLSTTLAGHDVILVVGAPVFRYYPWVPGDYIPEGSRLLHITSDPGESSRAPVGDSLISDPVLALESLSALVTTRESTASIVCREHRMAPHPCAEPAAVTDDRDDTTPLTPRALFSIVRAHVPAETVLVEESPSNLADLHAEWPITEPDSFFTFASGALGIGLPASVGIALAERDSGRNRPVLAVMGDGSIQYTIQALYTAAQHSLPLVILVLANAEYAILKSFGAQEKSPNVPGLDLPSLHTARLAEGYGVTGVVARSAVEVRRALDEAADRTGPTLIEVPVDPTVPPLL</sequence>
<dbReference type="UniPathway" id="UPA00047">
    <property type="reaction ID" value="UER00055"/>
</dbReference>
<dbReference type="EMBL" id="BANR01000004">
    <property type="protein sequence ID" value="GAC47691.1"/>
    <property type="molecule type" value="Genomic_DNA"/>
</dbReference>
<organism evidence="14 15">
    <name type="scientific">Gordonia aichiensis NBRC 108223</name>
    <dbReference type="NCBI Taxonomy" id="1220583"/>
    <lineage>
        <taxon>Bacteria</taxon>
        <taxon>Bacillati</taxon>
        <taxon>Actinomycetota</taxon>
        <taxon>Actinomycetes</taxon>
        <taxon>Mycobacteriales</taxon>
        <taxon>Gordoniaceae</taxon>
        <taxon>Gordonia</taxon>
    </lineage>
</organism>
<dbReference type="CDD" id="cd02002">
    <property type="entry name" value="TPP_BFDC"/>
    <property type="match status" value="1"/>
</dbReference>
<dbReference type="EC" id="2.2.1.6" evidence="4"/>
<dbReference type="OrthoDB" id="2443624at2"/>
<feature type="domain" description="Thiamine pyrophosphate enzyme central" evidence="11">
    <location>
        <begin position="187"/>
        <end position="321"/>
    </location>
</feature>
<evidence type="ECO:0000256" key="7">
    <source>
        <dbReference type="ARBA" id="ARBA00023052"/>
    </source>
</evidence>
<evidence type="ECO:0000256" key="10">
    <source>
        <dbReference type="RuleBase" id="RU362132"/>
    </source>
</evidence>
<keyword evidence="7 10" id="KW-0786">Thiamine pyrophosphate</keyword>
<dbReference type="Pfam" id="PF02776">
    <property type="entry name" value="TPP_enzyme_N"/>
    <property type="match status" value="1"/>
</dbReference>
<dbReference type="GO" id="GO:0003984">
    <property type="term" value="F:acetolactate synthase activity"/>
    <property type="evidence" value="ECO:0007669"/>
    <property type="project" value="UniProtKB-EC"/>
</dbReference>
<dbReference type="STRING" id="1220583.GOACH_04_00870"/>
<dbReference type="UniPathway" id="UPA00049">
    <property type="reaction ID" value="UER00059"/>
</dbReference>
<comment type="similarity">
    <text evidence="3 10">Belongs to the TPP enzyme family.</text>
</comment>
<dbReference type="Gene3D" id="3.40.50.970">
    <property type="match status" value="2"/>
</dbReference>
<keyword evidence="8" id="KW-0100">Branched-chain amino acid biosynthesis</keyword>
<keyword evidence="5" id="KW-0285">Flavoprotein</keyword>
<evidence type="ECO:0000256" key="4">
    <source>
        <dbReference type="ARBA" id="ARBA00013145"/>
    </source>
</evidence>
<protein>
    <recommendedName>
        <fullName evidence="4">acetolactate synthase</fullName>
        <ecNumber evidence="4">2.2.1.6</ecNumber>
    </recommendedName>
</protein>
<dbReference type="Proteomes" id="UP000010988">
    <property type="component" value="Unassembled WGS sequence"/>
</dbReference>
<dbReference type="PANTHER" id="PTHR18968:SF133">
    <property type="entry name" value="BENZOYLFORMATE DECARBOXYLASE"/>
    <property type="match status" value="1"/>
</dbReference>
<dbReference type="RefSeq" id="WP_005171537.1">
    <property type="nucleotide sequence ID" value="NZ_BANR01000004.1"/>
</dbReference>
<dbReference type="eggNOG" id="COG0028">
    <property type="taxonomic scope" value="Bacteria"/>
</dbReference>
<accession>L7KGS5</accession>
<dbReference type="InterPro" id="IPR012001">
    <property type="entry name" value="Thiamin_PyroP_enz_TPP-bd_dom"/>
</dbReference>
<evidence type="ECO:0000256" key="1">
    <source>
        <dbReference type="ARBA" id="ARBA00004974"/>
    </source>
</evidence>
<feature type="domain" description="Thiamine pyrophosphate enzyme TPP-binding" evidence="12">
    <location>
        <begin position="397"/>
        <end position="535"/>
    </location>
</feature>
<evidence type="ECO:0000259" key="12">
    <source>
        <dbReference type="Pfam" id="PF02775"/>
    </source>
</evidence>
<evidence type="ECO:0000256" key="2">
    <source>
        <dbReference type="ARBA" id="ARBA00005025"/>
    </source>
</evidence>
<dbReference type="NCBIfam" id="NF005485">
    <property type="entry name" value="PRK07092.1"/>
    <property type="match status" value="1"/>
</dbReference>
<feature type="domain" description="Thiamine pyrophosphate enzyme N-terminal TPP-binding" evidence="13">
    <location>
        <begin position="3"/>
        <end position="104"/>
    </location>
</feature>
<evidence type="ECO:0000256" key="3">
    <source>
        <dbReference type="ARBA" id="ARBA00007812"/>
    </source>
</evidence>
<dbReference type="Pfam" id="PF02775">
    <property type="entry name" value="TPP_enzyme_C"/>
    <property type="match status" value="1"/>
</dbReference>
<dbReference type="GO" id="GO:0050660">
    <property type="term" value="F:flavin adenine dinucleotide binding"/>
    <property type="evidence" value="ECO:0007669"/>
    <property type="project" value="TreeGrafter"/>
</dbReference>
<evidence type="ECO:0000259" key="13">
    <source>
        <dbReference type="Pfam" id="PF02776"/>
    </source>
</evidence>
<dbReference type="Gene3D" id="3.40.50.1220">
    <property type="entry name" value="TPP-binding domain"/>
    <property type="match status" value="1"/>
</dbReference>
<evidence type="ECO:0000256" key="8">
    <source>
        <dbReference type="ARBA" id="ARBA00023304"/>
    </source>
</evidence>
<name>L7KGS5_9ACTN</name>
<evidence type="ECO:0000256" key="5">
    <source>
        <dbReference type="ARBA" id="ARBA00022630"/>
    </source>
</evidence>
<keyword evidence="6" id="KW-0274">FAD</keyword>